<dbReference type="SMART" id="SM00642">
    <property type="entry name" value="Aamy"/>
    <property type="match status" value="1"/>
</dbReference>
<evidence type="ECO:0000313" key="3">
    <source>
        <dbReference type="Proteomes" id="UP001139264"/>
    </source>
</evidence>
<dbReference type="Gene3D" id="1.10.10.470">
    <property type="entry name" value="Maltooligosyl trehalose synthase, domain 4"/>
    <property type="match status" value="1"/>
</dbReference>
<evidence type="ECO:0000313" key="2">
    <source>
        <dbReference type="EMBL" id="MCC3268145.1"/>
    </source>
</evidence>
<reference evidence="2" key="1">
    <citation type="submission" date="2021-10" db="EMBL/GenBank/DDBJ databases">
        <title>Novel species in genus Arthrobacter.</title>
        <authorList>
            <person name="Liu Y."/>
        </authorList>
    </citation>
    <scope>NUCLEOTIDE SEQUENCE</scope>
    <source>
        <strain evidence="2">Zg-Y809</strain>
    </source>
</reference>
<dbReference type="AlphaFoldDB" id="A0A9X1LZI4"/>
<protein>
    <submittedName>
        <fullName evidence="2">Malto-oligosyltrehalose synthase</fullName>
    </submittedName>
</protein>
<gene>
    <name evidence="2" type="primary">treY</name>
    <name evidence="2" type="ORF">LJ751_02055</name>
</gene>
<dbReference type="InterPro" id="IPR017853">
    <property type="entry name" value="GH"/>
</dbReference>
<name>A0A9X1LZI4_9MICC</name>
<dbReference type="PANTHER" id="PTHR10357:SF216">
    <property type="entry name" value="MALTOOLIGOSYL TREHALOSE SYNTHASE-RELATED"/>
    <property type="match status" value="1"/>
</dbReference>
<dbReference type="GO" id="GO:0005992">
    <property type="term" value="P:trehalose biosynthetic process"/>
    <property type="evidence" value="ECO:0007669"/>
    <property type="project" value="TreeGrafter"/>
</dbReference>
<dbReference type="Gene3D" id="3.20.20.80">
    <property type="entry name" value="Glycosidases"/>
    <property type="match status" value="1"/>
</dbReference>
<dbReference type="InterPro" id="IPR006047">
    <property type="entry name" value="GH13_cat_dom"/>
</dbReference>
<dbReference type="GO" id="GO:0030980">
    <property type="term" value="P:alpha-glucan catabolic process"/>
    <property type="evidence" value="ECO:0007669"/>
    <property type="project" value="TreeGrafter"/>
</dbReference>
<dbReference type="CDD" id="cd11336">
    <property type="entry name" value="AmyAc_MTSase"/>
    <property type="match status" value="1"/>
</dbReference>
<dbReference type="InterPro" id="IPR013797">
    <property type="entry name" value="Maltooligo_trehalose_synth_4"/>
</dbReference>
<proteinExistence type="predicted"/>
<accession>A0A9X1LZI4</accession>
<dbReference type="InterPro" id="IPR012767">
    <property type="entry name" value="Trehalose_TreY"/>
</dbReference>
<dbReference type="GO" id="GO:0047470">
    <property type="term" value="F:(1,4)-alpha-D-glucan 1-alpha-D-glucosylmutase activity"/>
    <property type="evidence" value="ECO:0007669"/>
    <property type="project" value="TreeGrafter"/>
</dbReference>
<sequence>MRTPLSTYRLQIRPSFTLFDAAELVPYLKDLGADWVYLSPILTAEPGSDHGYDVVDPTAVDPARGGAEGLKALSDAAHAAGMGVLVDIVPNHMGVATPSRNAWWWSLLLEGRRSRYADAFDVDWDAAGGKLRLPVLGDGDNELEQLKLVNDELHYYDNRYPVAPGTASEGDSAVDVHARQHYELVNWRRADNELNYRRFFGVNTLAGIRVEEPWVFDESHAEVRRWFDEGLVDGLRIDHPDGLADPKGYLSRLRELANGAYILVEKILEPGEKLPADWETEGTTGYDALADVDRLFVDSAGEQQLTALVPTEPYADMIHGTKRGIADHLLHSEVQRLVRLLPADSGLDPQTAADALAELLACFPVYRSYLPEGADYLTDAVIAATVRRPDLAAALATLHKLLNPLESGGTDAVSLQDLGELAVRFQQTSGMVMAKGVEDTAFYRFSRLTSLNEVGADPAHFAVAPFDLHTKLLRRQLEQPAAMTALTTHDTKRSEDTRARISVLSEIPDEWSDAFTALEALAPMGDAPMANLLWQAIIGAWPLSRERAHAYAEKASREASSSTTWTAPNTEFETRMHAAVDAAFDNPEVNALITSLVDRIRHAGYSNSLSAKLLQLTMPGVPDVYQGTEFWDRSLVDPDNRREVDYARRRETAAAFTDGTGAEAPDADEDAAAKLLVTMRALQLKRGRPELFSGYVPAAAEGPAAEHLFAFDRGGAVTAVTRLPVGLERAGGWRDTAVVLDAGTYRDVLTGRTRTSTGRLAAADLFDTYPVALLVREDGE</sequence>
<dbReference type="EMBL" id="JAJFZP010000004">
    <property type="protein sequence ID" value="MCC3268145.1"/>
    <property type="molecule type" value="Genomic_DNA"/>
</dbReference>
<dbReference type="Proteomes" id="UP001139264">
    <property type="component" value="Unassembled WGS sequence"/>
</dbReference>
<dbReference type="Pfam" id="PF00128">
    <property type="entry name" value="Alpha-amylase"/>
    <property type="match status" value="1"/>
</dbReference>
<evidence type="ECO:0000259" key="1">
    <source>
        <dbReference type="SMART" id="SM00642"/>
    </source>
</evidence>
<dbReference type="PANTHER" id="PTHR10357">
    <property type="entry name" value="ALPHA-AMYLASE FAMILY MEMBER"/>
    <property type="match status" value="1"/>
</dbReference>
<dbReference type="Gene3D" id="3.30.1590.10">
    <property type="entry name" value="Maltooligosyl trehalose synthase, domain 2"/>
    <property type="match status" value="1"/>
</dbReference>
<dbReference type="SUPFAM" id="SSF51445">
    <property type="entry name" value="(Trans)glycosidases"/>
    <property type="match status" value="1"/>
</dbReference>
<dbReference type="NCBIfam" id="TIGR02401">
    <property type="entry name" value="trehalose_TreY"/>
    <property type="match status" value="1"/>
</dbReference>
<feature type="domain" description="Glycosyl hydrolase family 13 catalytic" evidence="1">
    <location>
        <begin position="11"/>
        <end position="399"/>
    </location>
</feature>
<comment type="caution">
    <text evidence="2">The sequence shown here is derived from an EMBL/GenBank/DDBJ whole genome shotgun (WGS) entry which is preliminary data.</text>
</comment>
<organism evidence="2 3">
    <name type="scientific">Arthrobacter gengyunqii</name>
    <dbReference type="NCBI Taxonomy" id="2886940"/>
    <lineage>
        <taxon>Bacteria</taxon>
        <taxon>Bacillati</taxon>
        <taxon>Actinomycetota</taxon>
        <taxon>Actinomycetes</taxon>
        <taxon>Micrococcales</taxon>
        <taxon>Micrococcaceae</taxon>
        <taxon>Arthrobacter</taxon>
    </lineage>
</organism>
<dbReference type="RefSeq" id="WP_227906632.1">
    <property type="nucleotide sequence ID" value="NZ_CP095461.1"/>
</dbReference>
<dbReference type="Gene3D" id="1.10.150.200">
    <property type="entry name" value="Maltooligosyl trehalose synthase, domain 3"/>
    <property type="match status" value="1"/>
</dbReference>